<evidence type="ECO:0000313" key="1">
    <source>
        <dbReference type="EMBL" id="NYJ24466.1"/>
    </source>
</evidence>
<name>A0A853CTU9_9MICO</name>
<organism evidence="1 2">
    <name type="scientific">Leifsonia shinshuensis</name>
    <dbReference type="NCBI Taxonomy" id="150026"/>
    <lineage>
        <taxon>Bacteria</taxon>
        <taxon>Bacillati</taxon>
        <taxon>Actinomycetota</taxon>
        <taxon>Actinomycetes</taxon>
        <taxon>Micrococcales</taxon>
        <taxon>Microbacteriaceae</taxon>
        <taxon>Leifsonia</taxon>
    </lineage>
</organism>
<comment type="caution">
    <text evidence="1">The sequence shown here is derived from an EMBL/GenBank/DDBJ whole genome shotgun (WGS) entry which is preliminary data.</text>
</comment>
<proteinExistence type="predicted"/>
<dbReference type="RefSeq" id="WP_179606608.1">
    <property type="nucleotide sequence ID" value="NZ_BAABEH010000001.1"/>
</dbReference>
<dbReference type="Proteomes" id="UP000578352">
    <property type="component" value="Unassembled WGS sequence"/>
</dbReference>
<accession>A0A853CTU9</accession>
<reference evidence="1 2" key="1">
    <citation type="submission" date="2020-07" db="EMBL/GenBank/DDBJ databases">
        <title>Sequencing the genomes of 1000 actinobacteria strains.</title>
        <authorList>
            <person name="Klenk H.-P."/>
        </authorList>
    </citation>
    <scope>NUCLEOTIDE SEQUENCE [LARGE SCALE GENOMIC DNA]</scope>
    <source>
        <strain evidence="1 2">DSM 15165</strain>
    </source>
</reference>
<protein>
    <submittedName>
        <fullName evidence="1">Integrase</fullName>
    </submittedName>
</protein>
<dbReference type="EMBL" id="JACCFL010000001">
    <property type="protein sequence ID" value="NYJ24466.1"/>
    <property type="molecule type" value="Genomic_DNA"/>
</dbReference>
<sequence length="77" mass="8103">MKGTDLEWVTPHAARKTVLTAVNHQLGSKVAAAVAGHADDALIISTYGEKASMAPNVTSITEAMFARNRPVADEQIG</sequence>
<evidence type="ECO:0000313" key="2">
    <source>
        <dbReference type="Proteomes" id="UP000578352"/>
    </source>
</evidence>
<dbReference type="AlphaFoldDB" id="A0A853CTU9"/>
<gene>
    <name evidence="1" type="ORF">HNR13_002753</name>
</gene>